<protein>
    <submittedName>
        <fullName evidence="9">ABC transporter permease</fullName>
    </submittedName>
</protein>
<dbReference type="CDD" id="cd06261">
    <property type="entry name" value="TM_PBP2"/>
    <property type="match status" value="1"/>
</dbReference>
<dbReference type="InterPro" id="IPR000515">
    <property type="entry name" value="MetI-like"/>
</dbReference>
<feature type="transmembrane region" description="Helical" evidence="7">
    <location>
        <begin position="67"/>
        <end position="90"/>
    </location>
</feature>
<dbReference type="GO" id="GO:0055085">
    <property type="term" value="P:transmembrane transport"/>
    <property type="evidence" value="ECO:0007669"/>
    <property type="project" value="InterPro"/>
</dbReference>
<dbReference type="Proteomes" id="UP000033699">
    <property type="component" value="Unassembled WGS sequence"/>
</dbReference>
<dbReference type="EMBL" id="JZKH01000001">
    <property type="protein sequence ID" value="KJS63868.1"/>
    <property type="molecule type" value="Genomic_DNA"/>
</dbReference>
<dbReference type="AlphaFoldDB" id="A0A0F2TKT1"/>
<evidence type="ECO:0000256" key="6">
    <source>
        <dbReference type="ARBA" id="ARBA00023136"/>
    </source>
</evidence>
<evidence type="ECO:0000256" key="7">
    <source>
        <dbReference type="RuleBase" id="RU363032"/>
    </source>
</evidence>
<keyword evidence="2 7" id="KW-0813">Transport</keyword>
<keyword evidence="4 7" id="KW-0812">Transmembrane</keyword>
<dbReference type="PANTHER" id="PTHR32243">
    <property type="entry name" value="MALTOSE TRANSPORT SYSTEM PERMEASE-RELATED"/>
    <property type="match status" value="1"/>
</dbReference>
<evidence type="ECO:0000256" key="1">
    <source>
        <dbReference type="ARBA" id="ARBA00004651"/>
    </source>
</evidence>
<evidence type="ECO:0000313" key="9">
    <source>
        <dbReference type="EMBL" id="KJS63868.1"/>
    </source>
</evidence>
<dbReference type="Gene3D" id="1.10.3720.10">
    <property type="entry name" value="MetI-like"/>
    <property type="match status" value="1"/>
</dbReference>
<keyword evidence="3" id="KW-1003">Cell membrane</keyword>
<name>A0A0F2TKT1_STRR3</name>
<dbReference type="PANTHER" id="PTHR32243:SF18">
    <property type="entry name" value="INNER MEMBRANE ABC TRANSPORTER PERMEASE PROTEIN YCJP"/>
    <property type="match status" value="1"/>
</dbReference>
<comment type="caution">
    <text evidence="9">The sequence shown here is derived from an EMBL/GenBank/DDBJ whole genome shotgun (WGS) entry which is preliminary data.</text>
</comment>
<dbReference type="RefSeq" id="WP_045692009.1">
    <property type="nucleotide sequence ID" value="NZ_JZKH01000001.1"/>
</dbReference>
<feature type="transmembrane region" description="Helical" evidence="7">
    <location>
        <begin position="12"/>
        <end position="31"/>
    </location>
</feature>
<feature type="domain" description="ABC transmembrane type-1" evidence="8">
    <location>
        <begin position="67"/>
        <end position="258"/>
    </location>
</feature>
<evidence type="ECO:0000256" key="2">
    <source>
        <dbReference type="ARBA" id="ARBA00022448"/>
    </source>
</evidence>
<reference evidence="9 10" key="1">
    <citation type="submission" date="2015-02" db="EMBL/GenBank/DDBJ databases">
        <authorList>
            <person name="Ju K.-S."/>
            <person name="Doroghazi J.R."/>
            <person name="Metcalf W."/>
        </authorList>
    </citation>
    <scope>NUCLEOTIDE SEQUENCE [LARGE SCALE GENOMIC DNA]</scope>
    <source>
        <strain evidence="9 10">ATCC 31215</strain>
    </source>
</reference>
<evidence type="ECO:0000256" key="5">
    <source>
        <dbReference type="ARBA" id="ARBA00022989"/>
    </source>
</evidence>
<dbReference type="OrthoDB" id="3524874at2"/>
<keyword evidence="6 7" id="KW-0472">Membrane</keyword>
<dbReference type="InterPro" id="IPR050901">
    <property type="entry name" value="BP-dep_ABC_trans_perm"/>
</dbReference>
<evidence type="ECO:0000313" key="10">
    <source>
        <dbReference type="Proteomes" id="UP000033699"/>
    </source>
</evidence>
<feature type="transmembrane region" description="Helical" evidence="7">
    <location>
        <begin position="237"/>
        <end position="258"/>
    </location>
</feature>
<keyword evidence="10" id="KW-1185">Reference proteome</keyword>
<comment type="subcellular location">
    <subcellularLocation>
        <location evidence="1 7">Cell membrane</location>
        <topology evidence="1 7">Multi-pass membrane protein</topology>
    </subcellularLocation>
</comment>
<feature type="transmembrane region" description="Helical" evidence="7">
    <location>
        <begin position="138"/>
        <end position="158"/>
    </location>
</feature>
<comment type="similarity">
    <text evidence="7">Belongs to the binding-protein-dependent transport system permease family.</text>
</comment>
<dbReference type="PATRIC" id="fig|359131.3.peg.264"/>
<feature type="transmembrane region" description="Helical" evidence="7">
    <location>
        <begin position="179"/>
        <end position="204"/>
    </location>
</feature>
<keyword evidence="5 7" id="KW-1133">Transmembrane helix</keyword>
<dbReference type="PROSITE" id="PS50928">
    <property type="entry name" value="ABC_TM1"/>
    <property type="match status" value="1"/>
</dbReference>
<evidence type="ECO:0000256" key="4">
    <source>
        <dbReference type="ARBA" id="ARBA00022692"/>
    </source>
</evidence>
<dbReference type="Pfam" id="PF00528">
    <property type="entry name" value="BPD_transp_1"/>
    <property type="match status" value="1"/>
</dbReference>
<accession>A0A0F2TKT1</accession>
<dbReference type="SUPFAM" id="SSF161098">
    <property type="entry name" value="MetI-like"/>
    <property type="match status" value="1"/>
</dbReference>
<sequence length="272" mass="28653">MKRPPGRGGRLSTLVGIVLLAVMLFPVYWMVNASLQPAGNTLRGEWFPFHPDLGGYAAALRDQGPNLLTSLVVALGSALLSLTLAAPAAHALARFRLRGTRVLLLGVLATQAVPGIVVANALFGAYNDLGLLNSRLGLVLADSTAGVPFSIVVLHAFMRGIPEEIIEAARVDGAGRLRVFRSVVLPLSRNALITAGVFAFLFAWSDFLFALTLTTTDTVRPVTLGVYQYLGAHTDHWNAVMATGVLASLPAAVLLVLAQRHVTGTATGAAVK</sequence>
<dbReference type="InterPro" id="IPR035906">
    <property type="entry name" value="MetI-like_sf"/>
</dbReference>
<dbReference type="GO" id="GO:0005886">
    <property type="term" value="C:plasma membrane"/>
    <property type="evidence" value="ECO:0007669"/>
    <property type="project" value="UniProtKB-SubCell"/>
</dbReference>
<organism evidence="9 10">
    <name type="scientific">Streptomyces rubellomurinus (strain ATCC 31215)</name>
    <dbReference type="NCBI Taxonomy" id="359131"/>
    <lineage>
        <taxon>Bacteria</taxon>
        <taxon>Bacillati</taxon>
        <taxon>Actinomycetota</taxon>
        <taxon>Actinomycetes</taxon>
        <taxon>Kitasatosporales</taxon>
        <taxon>Streptomycetaceae</taxon>
        <taxon>Streptomyces</taxon>
    </lineage>
</organism>
<evidence type="ECO:0000259" key="8">
    <source>
        <dbReference type="PROSITE" id="PS50928"/>
    </source>
</evidence>
<proteinExistence type="inferred from homology"/>
<gene>
    <name evidence="9" type="ORF">VM95_01205</name>
</gene>
<evidence type="ECO:0000256" key="3">
    <source>
        <dbReference type="ARBA" id="ARBA00022475"/>
    </source>
</evidence>
<feature type="transmembrane region" description="Helical" evidence="7">
    <location>
        <begin position="102"/>
        <end position="126"/>
    </location>
</feature>